<dbReference type="SUPFAM" id="SSF52540">
    <property type="entry name" value="P-loop containing nucleoside triphosphate hydrolases"/>
    <property type="match status" value="1"/>
</dbReference>
<name>A0ABU0QJ00_9ACTN</name>
<dbReference type="EMBL" id="JAUSYP010000001">
    <property type="protein sequence ID" value="MDQ0746905.1"/>
    <property type="molecule type" value="Genomic_DNA"/>
</dbReference>
<dbReference type="InterPro" id="IPR014015">
    <property type="entry name" value="Helicase_SF3_DNA-vir"/>
</dbReference>
<keyword evidence="2" id="KW-0378">Hydrolase</keyword>
<dbReference type="Gene3D" id="3.40.50.300">
    <property type="entry name" value="P-loop containing nucleotide triphosphate hydrolases"/>
    <property type="match status" value="1"/>
</dbReference>
<dbReference type="NCBIfam" id="TIGR01613">
    <property type="entry name" value="primase_Cterm"/>
    <property type="match status" value="1"/>
</dbReference>
<gene>
    <name evidence="6" type="ORF">QF034_001136</name>
</gene>
<dbReference type="RefSeq" id="WP_307173896.1">
    <property type="nucleotide sequence ID" value="NZ_JAUSYP010000001.1"/>
</dbReference>
<evidence type="ECO:0000256" key="2">
    <source>
        <dbReference type="ARBA" id="ARBA00022801"/>
    </source>
</evidence>
<sequence length="532" mass="59481">MTADESGPAPRSEAGPLNENDVQQQMVAGAALTPLQLKDRASAYIGLPDDQKAAAIEEVALEQREEFWALIRRLKEERKARVVPPPQLPMAVARHIITDGLPHVVRWRETWMRWDRTCWVETSDEEFRALLYLRLEHATCAAKDKQGNTVEVPFAPNRGSVAGVAEALTACVPLDSTREPPLWHDGWVDRAGTWVSMANGLLELKTRETMLHTPGFFNVYSLPFDYDAQAECPRWLAFLDSIWGNDPQAIEMLQEFFGFIVSGRKHPQKIPVIWGPTRSGKGVISRVLTQLIGEDNVAAPSMAQFTQSFGLWSLIGKPLAIVGDARTPGRDSSTITERLLSISGGDRQNVGRKNKSDWIGELPTRFLICSNEPPTLHDSSGVIADRYVLLRTTRSYLGEEDPKLEEELADELPGILNWALDGLERLSRNDQFTHVRSGDALTESIRDAASPIGEFVREMCVTGPQRWVAKSDLFSRWKEWCDVNEHRPGSSARFTTLLHSVVQDLDSDPPRPHGTPRRYGGIGLNPVPLNQF</sequence>
<evidence type="ECO:0000256" key="1">
    <source>
        <dbReference type="ARBA" id="ARBA00022741"/>
    </source>
</evidence>
<dbReference type="Proteomes" id="UP001232755">
    <property type="component" value="Unassembled WGS sequence"/>
</dbReference>
<dbReference type="PROSITE" id="PS51206">
    <property type="entry name" value="SF3_HELICASE_1"/>
    <property type="match status" value="1"/>
</dbReference>
<evidence type="ECO:0000313" key="7">
    <source>
        <dbReference type="Proteomes" id="UP001232755"/>
    </source>
</evidence>
<organism evidence="6 7">
    <name type="scientific">Streptomyces africanus</name>
    <dbReference type="NCBI Taxonomy" id="231024"/>
    <lineage>
        <taxon>Bacteria</taxon>
        <taxon>Bacillati</taxon>
        <taxon>Actinomycetota</taxon>
        <taxon>Actinomycetes</taxon>
        <taxon>Kitasatosporales</taxon>
        <taxon>Streptomycetaceae</taxon>
        <taxon>Streptomyces</taxon>
    </lineage>
</organism>
<reference evidence="6 7" key="1">
    <citation type="submission" date="2023-07" db="EMBL/GenBank/DDBJ databases">
        <title>Comparative genomics of wheat-associated soil bacteria to identify genetic determinants of phenazine resistance.</title>
        <authorList>
            <person name="Mouncey N."/>
        </authorList>
    </citation>
    <scope>NUCLEOTIDE SEQUENCE [LARGE SCALE GENOMIC DNA]</scope>
    <source>
        <strain evidence="6 7">B3I12</strain>
    </source>
</reference>
<keyword evidence="3" id="KW-0067">ATP-binding</keyword>
<dbReference type="InterPro" id="IPR045455">
    <property type="entry name" value="NrS-1_pol-like_helicase"/>
</dbReference>
<dbReference type="InterPro" id="IPR014818">
    <property type="entry name" value="Phage/plasmid_primase_P4_C"/>
</dbReference>
<dbReference type="InterPro" id="IPR027417">
    <property type="entry name" value="P-loop_NTPase"/>
</dbReference>
<feature type="region of interest" description="Disordered" evidence="4">
    <location>
        <begin position="1"/>
        <end position="21"/>
    </location>
</feature>
<evidence type="ECO:0000256" key="3">
    <source>
        <dbReference type="ARBA" id="ARBA00022840"/>
    </source>
</evidence>
<keyword evidence="7" id="KW-1185">Reference proteome</keyword>
<accession>A0ABU0QJ00</accession>
<dbReference type="PANTHER" id="PTHR35372">
    <property type="entry name" value="ATP BINDING PROTEIN-RELATED"/>
    <property type="match status" value="1"/>
</dbReference>
<dbReference type="Pfam" id="PF19263">
    <property type="entry name" value="DUF5906"/>
    <property type="match status" value="1"/>
</dbReference>
<protein>
    <submittedName>
        <fullName evidence="6">DNA primase/helicase</fullName>
    </submittedName>
</protein>
<keyword evidence="1" id="KW-0547">Nucleotide-binding</keyword>
<evidence type="ECO:0000313" key="6">
    <source>
        <dbReference type="EMBL" id="MDQ0746905.1"/>
    </source>
</evidence>
<dbReference type="PANTHER" id="PTHR35372:SF2">
    <property type="entry name" value="SF3 HELICASE DOMAIN-CONTAINING PROTEIN"/>
    <property type="match status" value="1"/>
</dbReference>
<evidence type="ECO:0000259" key="5">
    <source>
        <dbReference type="PROSITE" id="PS51206"/>
    </source>
</evidence>
<proteinExistence type="predicted"/>
<dbReference type="Pfam" id="PF08706">
    <property type="entry name" value="D5_N"/>
    <property type="match status" value="1"/>
</dbReference>
<evidence type="ECO:0000256" key="4">
    <source>
        <dbReference type="SAM" id="MobiDB-lite"/>
    </source>
</evidence>
<dbReference type="InterPro" id="IPR006500">
    <property type="entry name" value="Helicase_put_C_phage/plasmid"/>
</dbReference>
<comment type="caution">
    <text evidence="6">The sequence shown here is derived from an EMBL/GenBank/DDBJ whole genome shotgun (WGS) entry which is preliminary data.</text>
</comment>
<dbReference type="InterPro" id="IPR051620">
    <property type="entry name" value="ORF904-like_C"/>
</dbReference>
<feature type="domain" description="SF3 helicase" evidence="5">
    <location>
        <begin position="248"/>
        <end position="405"/>
    </location>
</feature>